<proteinExistence type="predicted"/>
<name>A0AAD5LZD6_PARTN</name>
<accession>A0AAD5LZD6</accession>
<comment type="caution">
    <text evidence="1">The sequence shown here is derived from an EMBL/GenBank/DDBJ whole genome shotgun (WGS) entry which is preliminary data.</text>
</comment>
<organism evidence="1 2">
    <name type="scientific">Parelaphostrongylus tenuis</name>
    <name type="common">Meningeal worm</name>
    <dbReference type="NCBI Taxonomy" id="148309"/>
    <lineage>
        <taxon>Eukaryota</taxon>
        <taxon>Metazoa</taxon>
        <taxon>Ecdysozoa</taxon>
        <taxon>Nematoda</taxon>
        <taxon>Chromadorea</taxon>
        <taxon>Rhabditida</taxon>
        <taxon>Rhabditina</taxon>
        <taxon>Rhabditomorpha</taxon>
        <taxon>Strongyloidea</taxon>
        <taxon>Metastrongylidae</taxon>
        <taxon>Parelaphostrongylus</taxon>
    </lineage>
</organism>
<dbReference type="EMBL" id="JAHQIW010000642">
    <property type="protein sequence ID" value="KAJ1349305.1"/>
    <property type="molecule type" value="Genomic_DNA"/>
</dbReference>
<keyword evidence="2" id="KW-1185">Reference proteome</keyword>
<sequence>MSIASMLPERPVRCCFLSIAAVKGLALIPRVLYEDTTKRSSLSTRSLFVGVLLMIGQCELDRPHGVVPRAKTTVDATRVLYGSSASLARDDTRVAATIVSALEEIHLKTNLIVASDGEFGKVAPV</sequence>
<dbReference type="Proteomes" id="UP001196413">
    <property type="component" value="Unassembled WGS sequence"/>
</dbReference>
<dbReference type="AlphaFoldDB" id="A0AAD5LZD6"/>
<evidence type="ECO:0000313" key="2">
    <source>
        <dbReference type="Proteomes" id="UP001196413"/>
    </source>
</evidence>
<evidence type="ECO:0000313" key="1">
    <source>
        <dbReference type="EMBL" id="KAJ1349305.1"/>
    </source>
</evidence>
<protein>
    <submittedName>
        <fullName evidence="1">Uncharacterized protein</fullName>
    </submittedName>
</protein>
<reference evidence="1" key="1">
    <citation type="submission" date="2021-06" db="EMBL/GenBank/DDBJ databases">
        <title>Parelaphostrongylus tenuis whole genome reference sequence.</title>
        <authorList>
            <person name="Garwood T.J."/>
            <person name="Larsen P.A."/>
            <person name="Fountain-Jones N.M."/>
            <person name="Garbe J.R."/>
            <person name="Macchietto M.G."/>
            <person name="Kania S.A."/>
            <person name="Gerhold R.W."/>
            <person name="Richards J.E."/>
            <person name="Wolf T.M."/>
        </authorList>
    </citation>
    <scope>NUCLEOTIDE SEQUENCE</scope>
    <source>
        <strain evidence="1">MNPRO001-30</strain>
        <tissue evidence="1">Meninges</tissue>
    </source>
</reference>
<gene>
    <name evidence="1" type="ORF">KIN20_004800</name>
</gene>